<dbReference type="Proteomes" id="UP000044938">
    <property type="component" value="Unassembled WGS sequence"/>
</dbReference>
<evidence type="ECO:0000313" key="7">
    <source>
        <dbReference type="Proteomes" id="UP000048948"/>
    </source>
</evidence>
<name>A0A655IU56_MYCTX</name>
<evidence type="ECO:0000313" key="5">
    <source>
        <dbReference type="Proteomes" id="UP000044938"/>
    </source>
</evidence>
<organism evidence="4 5">
    <name type="scientific">Mycobacterium tuberculosis</name>
    <dbReference type="NCBI Taxonomy" id="1773"/>
    <lineage>
        <taxon>Bacteria</taxon>
        <taxon>Bacillati</taxon>
        <taxon>Actinomycetota</taxon>
        <taxon>Actinomycetes</taxon>
        <taxon>Mycobacteriales</taxon>
        <taxon>Mycobacteriaceae</taxon>
        <taxon>Mycobacterium</taxon>
        <taxon>Mycobacterium tuberculosis complex</taxon>
    </lineage>
</organism>
<protein>
    <submittedName>
        <fullName evidence="4">Uncharacterized protein</fullName>
    </submittedName>
</protein>
<dbReference type="EMBL" id="CNGE01001244">
    <property type="protein sequence ID" value="CKT90811.1"/>
    <property type="molecule type" value="Genomic_DNA"/>
</dbReference>
<evidence type="ECO:0000313" key="2">
    <source>
        <dbReference type="EMBL" id="CKT90811.1"/>
    </source>
</evidence>
<dbReference type="Proteomes" id="UP000050164">
    <property type="component" value="Unassembled WGS sequence"/>
</dbReference>
<dbReference type="EMBL" id="CSAD01000490">
    <property type="protein sequence ID" value="COW06337.1"/>
    <property type="molecule type" value="Genomic_DNA"/>
</dbReference>
<evidence type="ECO:0000313" key="1">
    <source>
        <dbReference type="EMBL" id="CKR84991.1"/>
    </source>
</evidence>
<dbReference type="EMBL" id="CSAJ01000205">
    <property type="protein sequence ID" value="COW15526.1"/>
    <property type="molecule type" value="Genomic_DNA"/>
</dbReference>
<evidence type="ECO:0000313" key="4">
    <source>
        <dbReference type="EMBL" id="COW15526.1"/>
    </source>
</evidence>
<evidence type="ECO:0000313" key="6">
    <source>
        <dbReference type="Proteomes" id="UP000045842"/>
    </source>
</evidence>
<proteinExistence type="predicted"/>
<accession>A0A655IU56</accession>
<dbReference type="Proteomes" id="UP000048948">
    <property type="component" value="Unassembled WGS sequence"/>
</dbReference>
<dbReference type="EMBL" id="CNFT01000524">
    <property type="protein sequence ID" value="CKR84991.1"/>
    <property type="molecule type" value="Genomic_DNA"/>
</dbReference>
<evidence type="ECO:0000313" key="8">
    <source>
        <dbReference type="Proteomes" id="UP000050164"/>
    </source>
</evidence>
<dbReference type="Proteomes" id="UP000045842">
    <property type="component" value="Unassembled WGS sequence"/>
</dbReference>
<dbReference type="AlphaFoldDB" id="A0A655IU56"/>
<reference evidence="5 6" key="1">
    <citation type="submission" date="2015-03" db="EMBL/GenBank/DDBJ databases">
        <authorList>
            <consortium name="Pathogen Informatics"/>
        </authorList>
    </citation>
    <scope>NUCLEOTIDE SEQUENCE [LARGE SCALE GENOMIC DNA]</scope>
    <source>
        <strain evidence="2 7">Bir 172</strain>
        <strain evidence="1 8">Bir 185</strain>
        <strain evidence="3 6">G09801536</strain>
        <strain evidence="4 5">M09401471</strain>
    </source>
</reference>
<gene>
    <name evidence="3" type="ORF">ERS007679_03031</name>
    <name evidence="4" type="ORF">ERS007720_01854</name>
    <name evidence="2" type="ORF">ERS027646_04269</name>
    <name evidence="1" type="ORF">ERS027659_02289</name>
</gene>
<sequence>MYSRRTSVYPSPSNWMCSASNACKWASTPSLTSPGSTPSSWLLSCSIPSIVMRSCSPALFSTTHTGAWPPDSSVNQHGGLIQFNGL</sequence>
<evidence type="ECO:0000313" key="3">
    <source>
        <dbReference type="EMBL" id="COW06337.1"/>
    </source>
</evidence>